<dbReference type="GO" id="GO:0097176">
    <property type="term" value="P:epoxide metabolic process"/>
    <property type="evidence" value="ECO:0007669"/>
    <property type="project" value="TreeGrafter"/>
</dbReference>
<dbReference type="PIRSF" id="PIRSF001112">
    <property type="entry name" value="Epoxide_hydrolase"/>
    <property type="match status" value="1"/>
</dbReference>
<feature type="active site" description="Proton donor" evidence="4">
    <location>
        <position position="301"/>
    </location>
</feature>
<feature type="active site" description="Proton acceptor" evidence="4">
    <location>
        <position position="354"/>
    </location>
</feature>
<comment type="caution">
    <text evidence="6">The sequence shown here is derived from an EMBL/GenBank/DDBJ whole genome shotgun (WGS) entry which is preliminary data.</text>
</comment>
<dbReference type="InterPro" id="IPR010497">
    <property type="entry name" value="Epoxide_hydro_N"/>
</dbReference>
<proteinExistence type="inferred from homology"/>
<sequence>MSIRPFAISVPDEVLADLRERLARTRWPEQLPGAGWDYGANLDYIRELCDYWANGYDWRLHEGHLNRYPGFLAEVDGVDLHFWHITSGNPSAIPLLLVHGWPGSIFEFYFIIDRLVHPEAHGNSAADAFDLVIPALPGFGFGGKPRERGWGISRIAAAFHTLMTRELGYRRYGVQGGDWGGIISAKMASAYPESVIGAHLNFLFVQPPPNPTEEDRKHIAARDAFQANETGYSLTQGTKPDSLTLAQSDSPAGLAAWVVEKFHTWGDVGSNIEDTFSKDVLLTNLMFYWAPNSVASSARIYYEARRDPAGFVYPRVEVPTGVAVFPREPWRVPRHWAEQRFNIVHWTEMPRGGHFAALEQPALLASDIIAFFRKLRTG</sequence>
<dbReference type="RefSeq" id="WP_098504282.1">
    <property type="nucleotide sequence ID" value="NZ_PDJQ01000001.1"/>
</dbReference>
<dbReference type="EMBL" id="PDJQ01000001">
    <property type="protein sequence ID" value="PFG74930.1"/>
    <property type="molecule type" value="Genomic_DNA"/>
</dbReference>
<evidence type="ECO:0000313" key="7">
    <source>
        <dbReference type="Proteomes" id="UP000223071"/>
    </source>
</evidence>
<protein>
    <submittedName>
        <fullName evidence="6">Microsomal epoxide hydrolase</fullName>
    </submittedName>
</protein>
<dbReference type="Proteomes" id="UP000223071">
    <property type="component" value="Unassembled WGS sequence"/>
</dbReference>
<dbReference type="GO" id="GO:0004301">
    <property type="term" value="F:epoxide hydrolase activity"/>
    <property type="evidence" value="ECO:0007669"/>
    <property type="project" value="TreeGrafter"/>
</dbReference>
<dbReference type="InterPro" id="IPR016292">
    <property type="entry name" value="Epoxide_hydrolase"/>
</dbReference>
<evidence type="ECO:0000256" key="1">
    <source>
        <dbReference type="ARBA" id="ARBA00010088"/>
    </source>
</evidence>
<keyword evidence="7" id="KW-1185">Reference proteome</keyword>
<comment type="similarity">
    <text evidence="1">Belongs to the peptidase S33 family.</text>
</comment>
<dbReference type="AlphaFoldDB" id="A0A2A9HII3"/>
<evidence type="ECO:0000256" key="3">
    <source>
        <dbReference type="ARBA" id="ARBA00022801"/>
    </source>
</evidence>
<accession>A0A2A9HII3</accession>
<keyword evidence="3 6" id="KW-0378">Hydrolase</keyword>
<feature type="domain" description="Epoxide hydrolase N-terminal" evidence="5">
    <location>
        <begin position="3"/>
        <end position="108"/>
    </location>
</feature>
<evidence type="ECO:0000313" key="6">
    <source>
        <dbReference type="EMBL" id="PFG74930.1"/>
    </source>
</evidence>
<evidence type="ECO:0000256" key="4">
    <source>
        <dbReference type="PIRSR" id="PIRSR001112-1"/>
    </source>
</evidence>
<feature type="active site" description="Nucleophile" evidence="4">
    <location>
        <position position="178"/>
    </location>
</feature>
<dbReference type="PANTHER" id="PTHR21661:SF35">
    <property type="entry name" value="EPOXIDE HYDROLASE"/>
    <property type="match status" value="1"/>
</dbReference>
<dbReference type="PANTHER" id="PTHR21661">
    <property type="entry name" value="EPOXIDE HYDROLASE 1-RELATED"/>
    <property type="match status" value="1"/>
</dbReference>
<keyword evidence="2" id="KW-0058">Aromatic hydrocarbons catabolism</keyword>
<evidence type="ECO:0000256" key="2">
    <source>
        <dbReference type="ARBA" id="ARBA00022797"/>
    </source>
</evidence>
<name>A0A2A9HII3_TEPT2</name>
<evidence type="ECO:0000259" key="5">
    <source>
        <dbReference type="Pfam" id="PF06441"/>
    </source>
</evidence>
<organism evidence="6 7">
    <name type="scientific">Tepidiforma thermophila (strain KCTC 52669 / CGMCC 1.13589 / G233)</name>
    <dbReference type="NCBI Taxonomy" id="2761530"/>
    <lineage>
        <taxon>Bacteria</taxon>
        <taxon>Bacillati</taxon>
        <taxon>Chloroflexota</taxon>
        <taxon>Tepidiformia</taxon>
        <taxon>Tepidiformales</taxon>
        <taxon>Tepidiformaceae</taxon>
        <taxon>Tepidiforma</taxon>
    </lineage>
</organism>
<reference evidence="6 7" key="1">
    <citation type="submission" date="2017-09" db="EMBL/GenBank/DDBJ databases">
        <title>Sequencing the genomes of two abundant thermophiles in Great Basin hot springs: Thermocrinis jamiesonii and novel Chloroflexi Thermoflexus hugenholtzii.</title>
        <authorList>
            <person name="Hedlund B."/>
        </authorList>
    </citation>
    <scope>NUCLEOTIDE SEQUENCE [LARGE SCALE GENOMIC DNA]</scope>
    <source>
        <strain evidence="6 7">G233</strain>
    </source>
</reference>
<dbReference type="InterPro" id="IPR029058">
    <property type="entry name" value="AB_hydrolase_fold"/>
</dbReference>
<dbReference type="Gene3D" id="3.40.50.1820">
    <property type="entry name" value="alpha/beta hydrolase"/>
    <property type="match status" value="1"/>
</dbReference>
<dbReference type="SUPFAM" id="SSF53474">
    <property type="entry name" value="alpha/beta-Hydrolases"/>
    <property type="match status" value="1"/>
</dbReference>
<dbReference type="PRINTS" id="PR00412">
    <property type="entry name" value="EPOXHYDRLASE"/>
</dbReference>
<dbReference type="InterPro" id="IPR000639">
    <property type="entry name" value="Epox_hydrolase-like"/>
</dbReference>
<gene>
    <name evidence="6" type="ORF">A9A59_2181</name>
</gene>
<dbReference type="Pfam" id="PF06441">
    <property type="entry name" value="EHN"/>
    <property type="match status" value="1"/>
</dbReference>